<dbReference type="EMBL" id="FWXV01000006">
    <property type="protein sequence ID" value="SMD20730.1"/>
    <property type="molecule type" value="Genomic_DNA"/>
</dbReference>
<organism evidence="1 2">
    <name type="scientific">Kibdelosporangium aridum</name>
    <dbReference type="NCBI Taxonomy" id="2030"/>
    <lineage>
        <taxon>Bacteria</taxon>
        <taxon>Bacillati</taxon>
        <taxon>Actinomycetota</taxon>
        <taxon>Actinomycetes</taxon>
        <taxon>Pseudonocardiales</taxon>
        <taxon>Pseudonocardiaceae</taxon>
        <taxon>Kibdelosporangium</taxon>
    </lineage>
</organism>
<name>A0A1W2FFS8_KIBAR</name>
<dbReference type="AlphaFoldDB" id="A0A1W2FFS8"/>
<sequence length="108" mass="11823">MSPGLRNGTRIAGSAELSTREEFTAALREALKQPDIRAPFHFELDLTDLCFMEAHCAWQLITFAAALPEGSKVTIRCGPLLELVLRGLGSDTVPQLQLSVQADVEEQL</sequence>
<reference evidence="1 2" key="1">
    <citation type="submission" date="2017-04" db="EMBL/GenBank/DDBJ databases">
        <authorList>
            <person name="Afonso C.L."/>
            <person name="Miller P.J."/>
            <person name="Scott M.A."/>
            <person name="Spackman E."/>
            <person name="Goraichik I."/>
            <person name="Dimitrov K.M."/>
            <person name="Suarez D.L."/>
            <person name="Swayne D.E."/>
        </authorList>
    </citation>
    <scope>NUCLEOTIDE SEQUENCE [LARGE SCALE GENOMIC DNA]</scope>
    <source>
        <strain evidence="1 2">DSM 43828</strain>
    </source>
</reference>
<dbReference type="Proteomes" id="UP000192674">
    <property type="component" value="Unassembled WGS sequence"/>
</dbReference>
<keyword evidence="2" id="KW-1185">Reference proteome</keyword>
<dbReference type="RefSeq" id="WP_235038976.1">
    <property type="nucleotide sequence ID" value="NZ_FWXV01000006.1"/>
</dbReference>
<gene>
    <name evidence="1" type="ORF">SAMN05661093_06562</name>
</gene>
<evidence type="ECO:0000313" key="2">
    <source>
        <dbReference type="Proteomes" id="UP000192674"/>
    </source>
</evidence>
<evidence type="ECO:0008006" key="3">
    <source>
        <dbReference type="Google" id="ProtNLM"/>
    </source>
</evidence>
<evidence type="ECO:0000313" key="1">
    <source>
        <dbReference type="EMBL" id="SMD20730.1"/>
    </source>
</evidence>
<proteinExistence type="predicted"/>
<accession>A0A1W2FFS8</accession>
<protein>
    <recommendedName>
        <fullName evidence="3">STAS domain-containing protein</fullName>
    </recommendedName>
</protein>